<reference evidence="2 3" key="1">
    <citation type="submission" date="2016-03" db="EMBL/GenBank/DDBJ databases">
        <title>Chemosynthetic sulphur-oxidizing symbionts of marine invertebrate animals are capable of nitrogen fixation.</title>
        <authorList>
            <person name="Petersen J.M."/>
            <person name="Kemper A."/>
            <person name="Gruber-Vodicka H."/>
            <person name="Cardini U."/>
            <person name="Geest Mvander."/>
            <person name="Kleiner M."/>
            <person name="Bulgheresi S."/>
            <person name="Fussmann M."/>
            <person name="Herbold C."/>
            <person name="Seah B.K.B."/>
            <person name="Antony C.Paul."/>
            <person name="Liu D."/>
            <person name="Belitz A."/>
            <person name="Weber M."/>
        </authorList>
    </citation>
    <scope>NUCLEOTIDE SEQUENCE [LARGE SCALE GENOMIC DNA]</scope>
    <source>
        <strain evidence="2">G_D</strain>
    </source>
</reference>
<dbReference type="InterPro" id="IPR006747">
    <property type="entry name" value="DUF599"/>
</dbReference>
<dbReference type="Proteomes" id="UP000094849">
    <property type="component" value="Unassembled WGS sequence"/>
</dbReference>
<dbReference type="OrthoDB" id="8524743at2"/>
<evidence type="ECO:0000313" key="2">
    <source>
        <dbReference type="EMBL" id="ODB96684.1"/>
    </source>
</evidence>
<dbReference type="AlphaFoldDB" id="A0A1E2UQB6"/>
<dbReference type="EMBL" id="LVJZ01000003">
    <property type="protein sequence ID" value="ODB96684.1"/>
    <property type="molecule type" value="Genomic_DNA"/>
</dbReference>
<dbReference type="PANTHER" id="PTHR31881:SF6">
    <property type="entry name" value="OS09G0494600 PROTEIN"/>
    <property type="match status" value="1"/>
</dbReference>
<dbReference type="PANTHER" id="PTHR31881">
    <property type="match status" value="1"/>
</dbReference>
<protein>
    <recommendedName>
        <fullName evidence="4">DUF599 domain-containing protein</fullName>
    </recommendedName>
</protein>
<sequence length="230" mass="26391">MIPILDVSALLWFLICWLGYTRFADLRARDKLTLMSAMHGYRRQWMREMMHRDVRIVDSNIVLILARSATFLASTTIFILAGLIAVLGTMDTAMEVVGDLRYAVKSSREVWELKMLGLLLVFIYAFFKFTWSMRHFNYLSTIIGAAPMSHELPAWSDSFAERAAKVSSKASNTFNRGLRAYYFGLAFLSWFLHPLLFILATTLVVGVLYRREFKSGMLKELGDPDDFSAR</sequence>
<dbReference type="Pfam" id="PF04654">
    <property type="entry name" value="DUF599"/>
    <property type="match status" value="1"/>
</dbReference>
<feature type="transmembrane region" description="Helical" evidence="1">
    <location>
        <begin position="181"/>
        <end position="209"/>
    </location>
</feature>
<organism evidence="2 3">
    <name type="scientific">Candidatus Thiodiazotropha endoloripes</name>
    <dbReference type="NCBI Taxonomy" id="1818881"/>
    <lineage>
        <taxon>Bacteria</taxon>
        <taxon>Pseudomonadati</taxon>
        <taxon>Pseudomonadota</taxon>
        <taxon>Gammaproteobacteria</taxon>
        <taxon>Chromatiales</taxon>
        <taxon>Sedimenticolaceae</taxon>
        <taxon>Candidatus Thiodiazotropha</taxon>
    </lineage>
</organism>
<gene>
    <name evidence="2" type="ORF">A3196_07895</name>
</gene>
<keyword evidence="1" id="KW-0472">Membrane</keyword>
<name>A0A1E2UQB6_9GAMM</name>
<evidence type="ECO:0000313" key="3">
    <source>
        <dbReference type="Proteomes" id="UP000094849"/>
    </source>
</evidence>
<accession>A0A1E2UQB6</accession>
<dbReference type="STRING" id="1818881.A3196_07895"/>
<keyword evidence="3" id="KW-1185">Reference proteome</keyword>
<proteinExistence type="predicted"/>
<comment type="caution">
    <text evidence="2">The sequence shown here is derived from an EMBL/GenBank/DDBJ whole genome shotgun (WGS) entry which is preliminary data.</text>
</comment>
<dbReference type="RefSeq" id="WP_069019344.1">
    <property type="nucleotide sequence ID" value="NZ_LVJY01000003.1"/>
</dbReference>
<keyword evidence="1" id="KW-0812">Transmembrane</keyword>
<keyword evidence="1" id="KW-1133">Transmembrane helix</keyword>
<evidence type="ECO:0008006" key="4">
    <source>
        <dbReference type="Google" id="ProtNLM"/>
    </source>
</evidence>
<evidence type="ECO:0000256" key="1">
    <source>
        <dbReference type="SAM" id="Phobius"/>
    </source>
</evidence>
<feature type="transmembrane region" description="Helical" evidence="1">
    <location>
        <begin position="69"/>
        <end position="90"/>
    </location>
</feature>
<feature type="transmembrane region" description="Helical" evidence="1">
    <location>
        <begin position="111"/>
        <end position="131"/>
    </location>
</feature>